<dbReference type="Proteomes" id="UP000034098">
    <property type="component" value="Unassembled WGS sequence"/>
</dbReference>
<name>A0A0M2H793_MICTR</name>
<comment type="caution">
    <text evidence="2">The sequence shown here is derived from an EMBL/GenBank/DDBJ whole genome shotgun (WGS) entry which is preliminary data.</text>
</comment>
<dbReference type="OrthoDB" id="4948465at2"/>
<dbReference type="EMBL" id="JYJA01000040">
    <property type="protein sequence ID" value="KJL40422.1"/>
    <property type="molecule type" value="Genomic_DNA"/>
</dbReference>
<reference evidence="2 3" key="1">
    <citation type="submission" date="2015-02" db="EMBL/GenBank/DDBJ databases">
        <title>Draft genome sequences of ten Microbacterium spp. with emphasis on heavy metal contaminated environments.</title>
        <authorList>
            <person name="Corretto E."/>
        </authorList>
    </citation>
    <scope>NUCLEOTIDE SEQUENCE [LARGE SCALE GENOMIC DNA]</scope>
    <source>
        <strain evidence="2 3">DSM 8608</strain>
    </source>
</reference>
<organism evidence="2 3">
    <name type="scientific">Microbacterium trichothecenolyticum</name>
    <name type="common">Aureobacterium trichothecenolyticum</name>
    <dbReference type="NCBI Taxonomy" id="69370"/>
    <lineage>
        <taxon>Bacteria</taxon>
        <taxon>Bacillati</taxon>
        <taxon>Actinomycetota</taxon>
        <taxon>Actinomycetes</taxon>
        <taxon>Micrococcales</taxon>
        <taxon>Microbacteriaceae</taxon>
        <taxon>Microbacterium</taxon>
    </lineage>
</organism>
<feature type="compositionally biased region" description="Low complexity" evidence="1">
    <location>
        <begin position="214"/>
        <end position="230"/>
    </location>
</feature>
<dbReference type="RefSeq" id="WP_052676934.1">
    <property type="nucleotide sequence ID" value="NZ_JYJA01000040.1"/>
</dbReference>
<keyword evidence="3" id="KW-1185">Reference proteome</keyword>
<sequence>MEPILLIVSSWWWIGPAAVGAGAATYAGMTTRNRRARRLELDAARAEESQAYRDLVAARARLRTAQADLLTAKSRSSVPPAHAADARRELQAARQDEKTASLALRASRTRVKAGYAQYRAASSHDPLPIDRLYAAHDSVNTRWLAYETDVDKALTYPQMTDPRHPATVVFLRAQREALVKRPTLRDRVTPQQFLEYRVAVRHLEATFAEAERQSGVPGAPRPSSAGATAAAGLTAAAAVLSEIADRLPALIARIPPPRTNEPPAGRVP</sequence>
<dbReference type="PATRIC" id="fig|69370.6.peg.3818"/>
<evidence type="ECO:0000313" key="2">
    <source>
        <dbReference type="EMBL" id="KJL40422.1"/>
    </source>
</evidence>
<protein>
    <submittedName>
        <fullName evidence="2">Uncharacterized protein</fullName>
    </submittedName>
</protein>
<proteinExistence type="predicted"/>
<evidence type="ECO:0000256" key="1">
    <source>
        <dbReference type="SAM" id="MobiDB-lite"/>
    </source>
</evidence>
<accession>A0A0M2H793</accession>
<feature type="region of interest" description="Disordered" evidence="1">
    <location>
        <begin position="210"/>
        <end position="230"/>
    </location>
</feature>
<evidence type="ECO:0000313" key="3">
    <source>
        <dbReference type="Proteomes" id="UP000034098"/>
    </source>
</evidence>
<dbReference type="AlphaFoldDB" id="A0A0M2H793"/>
<gene>
    <name evidence="2" type="ORF">RS82_03751</name>
</gene>